<sequence>MQGLPLQIFPFLGIVASSAAAAVHRSLPTFTSISPSPVRSPVAPLMHSTSAAAGPSYSSLSRLNAFRFPWTAPQPTIREPEVLPYEPDEEALPFEPPQLPGVPRNLNWAFPSFGAVVGEERDPKGWPKAAKWIALLAPPIGLAWYLWYKWAIEEELRMFMGKGLGGTLVVAPFVAGVVAGIVDYDTFEPAFWGAFAWIYLNQYFLYKKVNELFANRGLTEPLAVWWLLLPGFNFVVGARQVYFLAEYWSIERGVEMPTDDFAEFFPFVREEDLTIAKLLTTPSLWARPIATWLDSRDNK</sequence>
<keyword evidence="1" id="KW-1133">Transmembrane helix</keyword>
<keyword evidence="2" id="KW-0732">Signal</keyword>
<feature type="chain" id="PRO_5005189959" description="DUF4234 domain-containing protein" evidence="2">
    <location>
        <begin position="21"/>
        <end position="299"/>
    </location>
</feature>
<evidence type="ECO:0000313" key="3">
    <source>
        <dbReference type="EMBL" id="CEM23133.1"/>
    </source>
</evidence>
<organism evidence="3 4">
    <name type="scientific">Vitrella brassicaformis (strain CCMP3155)</name>
    <dbReference type="NCBI Taxonomy" id="1169540"/>
    <lineage>
        <taxon>Eukaryota</taxon>
        <taxon>Sar</taxon>
        <taxon>Alveolata</taxon>
        <taxon>Colpodellida</taxon>
        <taxon>Vitrellaceae</taxon>
        <taxon>Vitrella</taxon>
    </lineage>
</organism>
<evidence type="ECO:0000313" key="4">
    <source>
        <dbReference type="Proteomes" id="UP000041254"/>
    </source>
</evidence>
<dbReference type="OMA" id="DWDERAS"/>
<evidence type="ECO:0000256" key="2">
    <source>
        <dbReference type="SAM" id="SignalP"/>
    </source>
</evidence>
<feature type="transmembrane region" description="Helical" evidence="1">
    <location>
        <begin position="129"/>
        <end position="147"/>
    </location>
</feature>
<feature type="transmembrane region" description="Helical" evidence="1">
    <location>
        <begin position="159"/>
        <end position="184"/>
    </location>
</feature>
<feature type="transmembrane region" description="Helical" evidence="1">
    <location>
        <begin position="190"/>
        <end position="206"/>
    </location>
</feature>
<evidence type="ECO:0008006" key="5">
    <source>
        <dbReference type="Google" id="ProtNLM"/>
    </source>
</evidence>
<keyword evidence="1" id="KW-0472">Membrane</keyword>
<evidence type="ECO:0000256" key="1">
    <source>
        <dbReference type="SAM" id="Phobius"/>
    </source>
</evidence>
<reference evidence="3 4" key="1">
    <citation type="submission" date="2014-11" db="EMBL/GenBank/DDBJ databases">
        <authorList>
            <person name="Zhu J."/>
            <person name="Qi W."/>
            <person name="Song R."/>
        </authorList>
    </citation>
    <scope>NUCLEOTIDE SEQUENCE [LARGE SCALE GENOMIC DNA]</scope>
</reference>
<gene>
    <name evidence="3" type="ORF">Vbra_16960</name>
</gene>
<feature type="signal peptide" evidence="2">
    <location>
        <begin position="1"/>
        <end position="20"/>
    </location>
</feature>
<dbReference type="EMBL" id="CDMY01000562">
    <property type="protein sequence ID" value="CEM23133.1"/>
    <property type="molecule type" value="Genomic_DNA"/>
</dbReference>
<keyword evidence="1" id="KW-0812">Transmembrane</keyword>
<dbReference type="Proteomes" id="UP000041254">
    <property type="component" value="Unassembled WGS sequence"/>
</dbReference>
<dbReference type="InParanoid" id="A0A0G4G4F2"/>
<dbReference type="OrthoDB" id="2865258at2759"/>
<accession>A0A0G4G4F2</accession>
<name>A0A0G4G4F2_VITBC</name>
<dbReference type="VEuPathDB" id="CryptoDB:Vbra_16960"/>
<protein>
    <recommendedName>
        <fullName evidence="5">DUF4234 domain-containing protein</fullName>
    </recommendedName>
</protein>
<proteinExistence type="predicted"/>
<keyword evidence="4" id="KW-1185">Reference proteome</keyword>
<dbReference type="AlphaFoldDB" id="A0A0G4G4F2"/>